<name>A0A0A8YX90_ARUDO</name>
<reference evidence="1" key="1">
    <citation type="submission" date="2014-09" db="EMBL/GenBank/DDBJ databases">
        <authorList>
            <person name="Magalhaes I.L.F."/>
            <person name="Oliveira U."/>
            <person name="Santos F.R."/>
            <person name="Vidigal T.H.D.A."/>
            <person name="Brescovit A.D."/>
            <person name="Santos A.J."/>
        </authorList>
    </citation>
    <scope>NUCLEOTIDE SEQUENCE</scope>
    <source>
        <tissue evidence="1">Shoot tissue taken approximately 20 cm above the soil surface</tissue>
    </source>
</reference>
<protein>
    <submittedName>
        <fullName evidence="1">Uncharacterized protein</fullName>
    </submittedName>
</protein>
<proteinExistence type="predicted"/>
<dbReference type="EMBL" id="GBRH01266131">
    <property type="protein sequence ID" value="JAD31764.1"/>
    <property type="molecule type" value="Transcribed_RNA"/>
</dbReference>
<reference evidence="1" key="2">
    <citation type="journal article" date="2015" name="Data Brief">
        <title>Shoot transcriptome of the giant reed, Arundo donax.</title>
        <authorList>
            <person name="Barrero R.A."/>
            <person name="Guerrero F.D."/>
            <person name="Moolhuijzen P."/>
            <person name="Goolsby J.A."/>
            <person name="Tidwell J."/>
            <person name="Bellgard S.E."/>
            <person name="Bellgard M.I."/>
        </authorList>
    </citation>
    <scope>NUCLEOTIDE SEQUENCE</scope>
    <source>
        <tissue evidence="1">Shoot tissue taken approximately 20 cm above the soil surface</tissue>
    </source>
</reference>
<organism evidence="1">
    <name type="scientific">Arundo donax</name>
    <name type="common">Giant reed</name>
    <name type="synonym">Donax arundinaceus</name>
    <dbReference type="NCBI Taxonomy" id="35708"/>
    <lineage>
        <taxon>Eukaryota</taxon>
        <taxon>Viridiplantae</taxon>
        <taxon>Streptophyta</taxon>
        <taxon>Embryophyta</taxon>
        <taxon>Tracheophyta</taxon>
        <taxon>Spermatophyta</taxon>
        <taxon>Magnoliopsida</taxon>
        <taxon>Liliopsida</taxon>
        <taxon>Poales</taxon>
        <taxon>Poaceae</taxon>
        <taxon>PACMAD clade</taxon>
        <taxon>Arundinoideae</taxon>
        <taxon>Arundineae</taxon>
        <taxon>Arundo</taxon>
    </lineage>
</organism>
<evidence type="ECO:0000313" key="1">
    <source>
        <dbReference type="EMBL" id="JAD31764.1"/>
    </source>
</evidence>
<sequence>MLSFHVSRSRMICTLCMLPFLSPQLMLGLPSEYIKTDHSNLCMIRAMFFTICITCVVS</sequence>
<dbReference type="AlphaFoldDB" id="A0A0A8YX90"/>
<accession>A0A0A8YX90</accession>